<dbReference type="Pfam" id="PF18962">
    <property type="entry name" value="Por_Secre_tail"/>
    <property type="match status" value="1"/>
</dbReference>
<protein>
    <submittedName>
        <fullName evidence="3">T9SS type A sorting domain-containing protein</fullName>
    </submittedName>
</protein>
<dbReference type="RefSeq" id="WP_196283892.1">
    <property type="nucleotide sequence ID" value="NZ_JADQDQ010000013.1"/>
</dbReference>
<keyword evidence="4" id="KW-1185">Reference proteome</keyword>
<feature type="domain" description="Secretion system C-terminal sorting" evidence="2">
    <location>
        <begin position="359"/>
        <end position="436"/>
    </location>
</feature>
<evidence type="ECO:0000313" key="4">
    <source>
        <dbReference type="Proteomes" id="UP000597617"/>
    </source>
</evidence>
<dbReference type="Proteomes" id="UP000597617">
    <property type="component" value="Unassembled WGS sequence"/>
</dbReference>
<proteinExistence type="predicted"/>
<dbReference type="Pfam" id="PF01839">
    <property type="entry name" value="FG-GAP"/>
    <property type="match status" value="1"/>
</dbReference>
<evidence type="ECO:0000313" key="3">
    <source>
        <dbReference type="EMBL" id="MBF9239542.1"/>
    </source>
</evidence>
<evidence type="ECO:0000259" key="2">
    <source>
        <dbReference type="Pfam" id="PF18962"/>
    </source>
</evidence>
<gene>
    <name evidence="3" type="ORF">I2I05_19270</name>
</gene>
<reference evidence="3 4" key="1">
    <citation type="submission" date="2020-11" db="EMBL/GenBank/DDBJ databases">
        <authorList>
            <person name="Kim M.K."/>
        </authorList>
    </citation>
    <scope>NUCLEOTIDE SEQUENCE [LARGE SCALE GENOMIC DNA]</scope>
    <source>
        <strain evidence="3 4">BT683</strain>
    </source>
</reference>
<accession>A0ABS0IMF9</accession>
<dbReference type="SUPFAM" id="SSF69318">
    <property type="entry name" value="Integrin alpha N-terminal domain"/>
    <property type="match status" value="1"/>
</dbReference>
<dbReference type="EMBL" id="JADQDQ010000013">
    <property type="protein sequence ID" value="MBF9239542.1"/>
    <property type="molecule type" value="Genomic_DNA"/>
</dbReference>
<organism evidence="3 4">
    <name type="scientific">Hymenobacter jeongseonensis</name>
    <dbReference type="NCBI Taxonomy" id="2791027"/>
    <lineage>
        <taxon>Bacteria</taxon>
        <taxon>Pseudomonadati</taxon>
        <taxon>Bacteroidota</taxon>
        <taxon>Cytophagia</taxon>
        <taxon>Cytophagales</taxon>
        <taxon>Hymenobacteraceae</taxon>
        <taxon>Hymenobacter</taxon>
    </lineage>
</organism>
<dbReference type="Gene3D" id="2.130.10.130">
    <property type="entry name" value="Integrin alpha, N-terminal"/>
    <property type="match status" value="2"/>
</dbReference>
<name>A0ABS0IMF9_9BACT</name>
<sequence length="437" mass="44102">MNGDSRLDLIASITAANSVSVFINQPSASGAFSTATTYANVASFPVRLVVKDVNGDARPDIILAMQQGAGVGIMLNSATSPGTFLPLVSYATLGDPRTLAIGDVNSDGRPDVVALNLTDGTVGVLLNSAAAPGTFPKTATIYPAGGANSQGIALGDVNGDGRLDLVVGGGGSGSVGVLLNRSALPGTFAPAVSYDSGGSYPQDVAVGDVNGDGRADIVVATGNSGSVGILLNSATTPGTFPGKATTYSTGDNGAYSVVLGDVNGDRHPDIVTGNYNTSAGTASVGVFVNSETSPGTFPAVCTNLDSGGTSTHDVAVGDVDGDGRLDIAAVNFASSTAAILRNKGTYLTTAVPSTALVRLYPNPAHNQFTLELARMAGAASLEVELFNGLGQVVFRQQAPLSVEGTRLLVDTKDLLAGVYTLRMHAGTTLLTRRIVVH</sequence>
<dbReference type="PANTHER" id="PTHR46580:SF4">
    <property type="entry name" value="ATP_GTP-BINDING PROTEIN"/>
    <property type="match status" value="1"/>
</dbReference>
<dbReference type="NCBIfam" id="TIGR04183">
    <property type="entry name" value="Por_Secre_tail"/>
    <property type="match status" value="1"/>
</dbReference>
<dbReference type="PANTHER" id="PTHR46580">
    <property type="entry name" value="SENSOR KINASE-RELATED"/>
    <property type="match status" value="1"/>
</dbReference>
<dbReference type="InterPro" id="IPR028994">
    <property type="entry name" value="Integrin_alpha_N"/>
</dbReference>
<dbReference type="Pfam" id="PF13517">
    <property type="entry name" value="FG-GAP_3"/>
    <property type="match status" value="2"/>
</dbReference>
<comment type="caution">
    <text evidence="3">The sequence shown here is derived from an EMBL/GenBank/DDBJ whole genome shotgun (WGS) entry which is preliminary data.</text>
</comment>
<evidence type="ECO:0000256" key="1">
    <source>
        <dbReference type="ARBA" id="ARBA00022729"/>
    </source>
</evidence>
<keyword evidence="1" id="KW-0732">Signal</keyword>
<dbReference type="InterPro" id="IPR013517">
    <property type="entry name" value="FG-GAP"/>
</dbReference>
<dbReference type="InterPro" id="IPR026444">
    <property type="entry name" value="Secre_tail"/>
</dbReference>